<dbReference type="GO" id="GO:0043190">
    <property type="term" value="C:ATP-binding cassette (ABC) transporter complex"/>
    <property type="evidence" value="ECO:0007669"/>
    <property type="project" value="InterPro"/>
</dbReference>
<sequence>MWRRLRYISWFMSAFFAKHKNALFLGGLASFLVFLFAWRYSQAALQIIFRQKQVIGIVGQYTPATLPRSVQEKISVGLTQVSVAGDVIPAAAESWEIRDGGKTYIFKMKKNILWHNGEEFKATDVNYGFRDADISSINAEILRITLNEPFSPLPSLLSKPLFRDGLQGLGPHRVSRIKFEGQYISEIRLEPLDIDLDHPEIIKFYPTLSQAVTAFKLGQIDTFETLEGSNELLDWEDYITVSKEPNYGQFVAILFNTDHAPFNEKQFRQALAYSISDKLTGGQIKSPIPDKYWAYNTALKKISFNEDKALELFGERASASESAVTSFTIYTFTDLLDTAHQLSEDWKLLGLESNIKLVNTVPEDFDVFLTIIEIPVDPDQYSLWHSISNDTNLTRYENPKIDKLLEDGRKTVNLPERKEIYDELQKYLMDELPAIFLFHPTKYTFER</sequence>
<organism evidence="5 6">
    <name type="scientific">Candidatus Roizmanbacteria bacterium CG22_combo_CG10-13_8_21_14_all_38_20</name>
    <dbReference type="NCBI Taxonomy" id="1974862"/>
    <lineage>
        <taxon>Bacteria</taxon>
        <taxon>Candidatus Roizmaniibacteriota</taxon>
    </lineage>
</organism>
<evidence type="ECO:0000256" key="1">
    <source>
        <dbReference type="ARBA" id="ARBA00005695"/>
    </source>
</evidence>
<dbReference type="InterPro" id="IPR000914">
    <property type="entry name" value="SBP_5_dom"/>
</dbReference>
<dbReference type="EMBL" id="PCTA01000023">
    <property type="protein sequence ID" value="PIP61571.1"/>
    <property type="molecule type" value="Genomic_DNA"/>
</dbReference>
<evidence type="ECO:0000256" key="2">
    <source>
        <dbReference type="ARBA" id="ARBA00022448"/>
    </source>
</evidence>
<evidence type="ECO:0000256" key="3">
    <source>
        <dbReference type="ARBA" id="ARBA00022729"/>
    </source>
</evidence>
<dbReference type="GO" id="GO:0015833">
    <property type="term" value="P:peptide transport"/>
    <property type="evidence" value="ECO:0007669"/>
    <property type="project" value="TreeGrafter"/>
</dbReference>
<dbReference type="Pfam" id="PF00496">
    <property type="entry name" value="SBP_bac_5"/>
    <property type="match status" value="2"/>
</dbReference>
<feature type="domain" description="Solute-binding protein family 5" evidence="4">
    <location>
        <begin position="201"/>
        <end position="386"/>
    </location>
</feature>
<dbReference type="SUPFAM" id="SSF53850">
    <property type="entry name" value="Periplasmic binding protein-like II"/>
    <property type="match status" value="1"/>
</dbReference>
<dbReference type="PIRSF" id="PIRSF002741">
    <property type="entry name" value="MppA"/>
    <property type="match status" value="1"/>
</dbReference>
<dbReference type="GO" id="GO:1904680">
    <property type="term" value="F:peptide transmembrane transporter activity"/>
    <property type="evidence" value="ECO:0007669"/>
    <property type="project" value="TreeGrafter"/>
</dbReference>
<reference evidence="5 6" key="1">
    <citation type="submission" date="2017-09" db="EMBL/GenBank/DDBJ databases">
        <title>Depth-based differentiation of microbial function through sediment-hosted aquifers and enrichment of novel symbionts in the deep terrestrial subsurface.</title>
        <authorList>
            <person name="Probst A.J."/>
            <person name="Ladd B."/>
            <person name="Jarett J.K."/>
            <person name="Geller-Mcgrath D.E."/>
            <person name="Sieber C.M."/>
            <person name="Emerson J.B."/>
            <person name="Anantharaman K."/>
            <person name="Thomas B.C."/>
            <person name="Malmstrom R."/>
            <person name="Stieglmeier M."/>
            <person name="Klingl A."/>
            <person name="Woyke T."/>
            <person name="Ryan C.M."/>
            <person name="Banfield J.F."/>
        </authorList>
    </citation>
    <scope>NUCLEOTIDE SEQUENCE [LARGE SCALE GENOMIC DNA]</scope>
    <source>
        <strain evidence="5">CG22_combo_CG10-13_8_21_14_all_38_20</strain>
    </source>
</reference>
<dbReference type="Gene3D" id="3.10.105.10">
    <property type="entry name" value="Dipeptide-binding Protein, Domain 3"/>
    <property type="match status" value="1"/>
</dbReference>
<evidence type="ECO:0000313" key="5">
    <source>
        <dbReference type="EMBL" id="PIP61571.1"/>
    </source>
</evidence>
<comment type="similarity">
    <text evidence="1">Belongs to the bacterial solute-binding protein 5 family.</text>
</comment>
<dbReference type="Proteomes" id="UP000231246">
    <property type="component" value="Unassembled WGS sequence"/>
</dbReference>
<comment type="caution">
    <text evidence="5">The sequence shown here is derived from an EMBL/GenBank/DDBJ whole genome shotgun (WGS) entry which is preliminary data.</text>
</comment>
<evidence type="ECO:0000313" key="6">
    <source>
        <dbReference type="Proteomes" id="UP000231246"/>
    </source>
</evidence>
<gene>
    <name evidence="5" type="ORF">COW99_03525</name>
</gene>
<name>A0A2H0BVB1_9BACT</name>
<keyword evidence="2" id="KW-0813">Transport</keyword>
<dbReference type="Gene3D" id="3.40.190.10">
    <property type="entry name" value="Periplasmic binding protein-like II"/>
    <property type="match status" value="2"/>
</dbReference>
<dbReference type="CDD" id="cd00995">
    <property type="entry name" value="PBP2_NikA_DppA_OppA_like"/>
    <property type="match status" value="1"/>
</dbReference>
<keyword evidence="3" id="KW-0732">Signal</keyword>
<dbReference type="PANTHER" id="PTHR30290">
    <property type="entry name" value="PERIPLASMIC BINDING COMPONENT OF ABC TRANSPORTER"/>
    <property type="match status" value="1"/>
</dbReference>
<dbReference type="PANTHER" id="PTHR30290:SF9">
    <property type="entry name" value="OLIGOPEPTIDE-BINDING PROTEIN APPA"/>
    <property type="match status" value="1"/>
</dbReference>
<proteinExistence type="inferred from homology"/>
<dbReference type="InterPro" id="IPR039424">
    <property type="entry name" value="SBP_5"/>
</dbReference>
<feature type="domain" description="Solute-binding protein family 5" evidence="4">
    <location>
        <begin position="87"/>
        <end position="131"/>
    </location>
</feature>
<evidence type="ECO:0000259" key="4">
    <source>
        <dbReference type="Pfam" id="PF00496"/>
    </source>
</evidence>
<dbReference type="GO" id="GO:0042597">
    <property type="term" value="C:periplasmic space"/>
    <property type="evidence" value="ECO:0007669"/>
    <property type="project" value="UniProtKB-ARBA"/>
</dbReference>
<protein>
    <recommendedName>
        <fullName evidence="4">Solute-binding protein family 5 domain-containing protein</fullName>
    </recommendedName>
</protein>
<accession>A0A2H0BVB1</accession>
<dbReference type="AlphaFoldDB" id="A0A2H0BVB1"/>
<dbReference type="InterPro" id="IPR030678">
    <property type="entry name" value="Peptide/Ni-bd"/>
</dbReference>